<dbReference type="SUPFAM" id="SSF103481">
    <property type="entry name" value="Multidrug resistance efflux transporter EmrE"/>
    <property type="match status" value="2"/>
</dbReference>
<evidence type="ECO:0000256" key="4">
    <source>
        <dbReference type="ARBA" id="ARBA00022989"/>
    </source>
</evidence>
<feature type="transmembrane region" description="Helical" evidence="6">
    <location>
        <begin position="262"/>
        <end position="287"/>
    </location>
</feature>
<dbReference type="InterPro" id="IPR000620">
    <property type="entry name" value="EamA_dom"/>
</dbReference>
<dbReference type="InterPro" id="IPR037185">
    <property type="entry name" value="EmrE-like"/>
</dbReference>
<feature type="transmembrane region" description="Helical" evidence="6">
    <location>
        <begin position="119"/>
        <end position="137"/>
    </location>
</feature>
<dbReference type="Proteomes" id="UP000319732">
    <property type="component" value="Unassembled WGS sequence"/>
</dbReference>
<evidence type="ECO:0000256" key="1">
    <source>
        <dbReference type="ARBA" id="ARBA00004651"/>
    </source>
</evidence>
<sequence length="289" mass="31173">MTERRAELSLVAVTLVAAAGWVFTKFALAGFTPYAFLSIRFAIAAAALALFCWPALRRLQRRQCLRSLTTGAVMGLALLIWIQAIDRTPYIGEGAFIVSLAVVAVPVLGRLLFGDKISIGLVIALVPALAGLAMLSLDQGFHLAPYQLYFLASMLAFALHLNLSSHYVRGIPSLPLATLQLLTVSIISAIAALATETWPREASATAWFWLLCAALIATSLRFALQTSALQHLKPSHASMIFLAEPVWTAVLGALLLGEVMSANQIAGCVLIFTSLLIFRGGTALRLWRR</sequence>
<evidence type="ECO:0000256" key="3">
    <source>
        <dbReference type="ARBA" id="ARBA00022692"/>
    </source>
</evidence>
<name>A0A545TS39_9GAMM</name>
<comment type="subcellular location">
    <subcellularLocation>
        <location evidence="1">Cell membrane</location>
        <topology evidence="1">Multi-pass membrane protein</topology>
    </subcellularLocation>
</comment>
<evidence type="ECO:0000256" key="6">
    <source>
        <dbReference type="SAM" id="Phobius"/>
    </source>
</evidence>
<evidence type="ECO:0000256" key="2">
    <source>
        <dbReference type="ARBA" id="ARBA00022475"/>
    </source>
</evidence>
<keyword evidence="5 6" id="KW-0472">Membrane</keyword>
<dbReference type="AlphaFoldDB" id="A0A545TS39"/>
<dbReference type="RefSeq" id="WP_142904134.1">
    <property type="nucleotide sequence ID" value="NZ_ML660092.1"/>
</dbReference>
<protein>
    <submittedName>
        <fullName evidence="8">DMT family transporter</fullName>
    </submittedName>
</protein>
<feature type="transmembrane region" description="Helical" evidence="6">
    <location>
        <begin position="34"/>
        <end position="53"/>
    </location>
</feature>
<feature type="transmembrane region" description="Helical" evidence="6">
    <location>
        <begin position="143"/>
        <end position="162"/>
    </location>
</feature>
<dbReference type="EMBL" id="VHSG01000010">
    <property type="protein sequence ID" value="TQV80034.1"/>
    <property type="molecule type" value="Genomic_DNA"/>
</dbReference>
<evidence type="ECO:0000313" key="9">
    <source>
        <dbReference type="Proteomes" id="UP000319732"/>
    </source>
</evidence>
<keyword evidence="4 6" id="KW-1133">Transmembrane helix</keyword>
<dbReference type="PANTHER" id="PTHR42920:SF5">
    <property type="entry name" value="EAMA DOMAIN-CONTAINING PROTEIN"/>
    <property type="match status" value="1"/>
</dbReference>
<feature type="transmembrane region" description="Helical" evidence="6">
    <location>
        <begin position="90"/>
        <end position="112"/>
    </location>
</feature>
<dbReference type="OrthoDB" id="8370318at2"/>
<evidence type="ECO:0000313" key="8">
    <source>
        <dbReference type="EMBL" id="TQV80034.1"/>
    </source>
</evidence>
<feature type="transmembrane region" description="Helical" evidence="6">
    <location>
        <begin position="174"/>
        <end position="194"/>
    </location>
</feature>
<reference evidence="8 9" key="1">
    <citation type="submission" date="2019-06" db="EMBL/GenBank/DDBJ databases">
        <title>Whole genome sequence for Cellvibrionaceae sp. R142.</title>
        <authorList>
            <person name="Wang G."/>
        </authorList>
    </citation>
    <scope>NUCLEOTIDE SEQUENCE [LARGE SCALE GENOMIC DNA]</scope>
    <source>
        <strain evidence="8 9">R142</strain>
    </source>
</reference>
<dbReference type="Pfam" id="PF00892">
    <property type="entry name" value="EamA"/>
    <property type="match status" value="2"/>
</dbReference>
<feature type="transmembrane region" description="Helical" evidence="6">
    <location>
        <begin position="65"/>
        <end position="84"/>
    </location>
</feature>
<evidence type="ECO:0000256" key="5">
    <source>
        <dbReference type="ARBA" id="ARBA00023136"/>
    </source>
</evidence>
<dbReference type="InterPro" id="IPR051258">
    <property type="entry name" value="Diverse_Substrate_Transporter"/>
</dbReference>
<keyword evidence="3 6" id="KW-0812">Transmembrane</keyword>
<evidence type="ECO:0000259" key="7">
    <source>
        <dbReference type="Pfam" id="PF00892"/>
    </source>
</evidence>
<accession>A0A545TS39</accession>
<gene>
    <name evidence="8" type="ORF">FKG94_10190</name>
</gene>
<feature type="domain" description="EamA" evidence="7">
    <location>
        <begin position="148"/>
        <end position="278"/>
    </location>
</feature>
<proteinExistence type="predicted"/>
<feature type="domain" description="EamA" evidence="7">
    <location>
        <begin position="6"/>
        <end position="136"/>
    </location>
</feature>
<keyword evidence="2" id="KW-1003">Cell membrane</keyword>
<feature type="transmembrane region" description="Helical" evidence="6">
    <location>
        <begin position="236"/>
        <end position="256"/>
    </location>
</feature>
<organism evidence="8 9">
    <name type="scientific">Exilibacterium tricleocarpae</name>
    <dbReference type="NCBI Taxonomy" id="2591008"/>
    <lineage>
        <taxon>Bacteria</taxon>
        <taxon>Pseudomonadati</taxon>
        <taxon>Pseudomonadota</taxon>
        <taxon>Gammaproteobacteria</taxon>
        <taxon>Cellvibrionales</taxon>
        <taxon>Cellvibrionaceae</taxon>
        <taxon>Exilibacterium</taxon>
    </lineage>
</organism>
<keyword evidence="9" id="KW-1185">Reference proteome</keyword>
<dbReference type="PANTHER" id="PTHR42920">
    <property type="entry name" value="OS03G0707200 PROTEIN-RELATED"/>
    <property type="match status" value="1"/>
</dbReference>
<dbReference type="Gene3D" id="1.10.3730.20">
    <property type="match status" value="1"/>
</dbReference>
<feature type="transmembrane region" description="Helical" evidence="6">
    <location>
        <begin position="206"/>
        <end position="224"/>
    </location>
</feature>
<comment type="caution">
    <text evidence="8">The sequence shown here is derived from an EMBL/GenBank/DDBJ whole genome shotgun (WGS) entry which is preliminary data.</text>
</comment>
<dbReference type="GO" id="GO:0005886">
    <property type="term" value="C:plasma membrane"/>
    <property type="evidence" value="ECO:0007669"/>
    <property type="project" value="UniProtKB-SubCell"/>
</dbReference>